<feature type="binding site" evidence="6">
    <location>
        <position position="523"/>
    </location>
    <ligand>
        <name>ATP</name>
        <dbReference type="ChEBI" id="CHEBI:30616"/>
    </ligand>
</feature>
<protein>
    <recommendedName>
        <fullName evidence="6">Acetyl-coenzyme A synthetase</fullName>
        <shortName evidence="6">AcCoA synthetase</shortName>
        <shortName evidence="6">Acs</shortName>
        <ecNumber evidence="6">6.2.1.1</ecNumber>
    </recommendedName>
    <alternativeName>
        <fullName evidence="6">Acetate--CoA ligase</fullName>
    </alternativeName>
    <alternativeName>
        <fullName evidence="6">Acyl-activating enzyme</fullName>
    </alternativeName>
</protein>
<dbReference type="PANTHER" id="PTHR24095">
    <property type="entry name" value="ACETYL-COENZYME A SYNTHETASE"/>
    <property type="match status" value="1"/>
</dbReference>
<reference evidence="10 11" key="1">
    <citation type="journal article" date="2014" name="Genome Announc.">
        <title>Draft Genome Sequence of Petroleum Oil-Degrading Marine Bacterium Pseudomonas taeanensis Strain MS-3, Isolated from a Crude Oil-Contaminated Seashore.</title>
        <authorList>
            <person name="Lee S.Y."/>
            <person name="Kim S.H."/>
            <person name="Lee D.G."/>
            <person name="Shin S."/>
            <person name="Yun S.H."/>
            <person name="Choi C.W."/>
            <person name="Chung Y.H."/>
            <person name="Choi J.S."/>
            <person name="Kahng H.Y."/>
            <person name="Kim S.I."/>
        </authorList>
    </citation>
    <scope>NUCLEOTIDE SEQUENCE [LARGE SCALE GENOMIC DNA]</scope>
    <source>
        <strain evidence="10 11">MS-3</strain>
    </source>
</reference>
<evidence type="ECO:0000259" key="7">
    <source>
        <dbReference type="Pfam" id="PF00501"/>
    </source>
</evidence>
<comment type="caution">
    <text evidence="6">Lacks conserved residue(s) required for the propagation of feature annotation.</text>
</comment>
<dbReference type="InterPro" id="IPR000873">
    <property type="entry name" value="AMP-dep_synth/lig_dom"/>
</dbReference>
<dbReference type="RefSeq" id="WP_025164708.1">
    <property type="nucleotide sequence ID" value="NZ_AWSQ01000001.1"/>
</dbReference>
<dbReference type="Pfam" id="PF13193">
    <property type="entry name" value="AMP-binding_C"/>
    <property type="match status" value="1"/>
</dbReference>
<keyword evidence="6" id="KW-0479">Metal-binding</keyword>
<evidence type="ECO:0000256" key="6">
    <source>
        <dbReference type="HAMAP-Rule" id="MF_01123"/>
    </source>
</evidence>
<feature type="binding site" evidence="6">
    <location>
        <position position="497"/>
    </location>
    <ligand>
        <name>ATP</name>
        <dbReference type="ChEBI" id="CHEBI:30616"/>
    </ligand>
</feature>
<comment type="catalytic activity">
    <reaction evidence="6">
        <text>acetate + ATP + CoA = acetyl-CoA + AMP + diphosphate</text>
        <dbReference type="Rhea" id="RHEA:23176"/>
        <dbReference type="ChEBI" id="CHEBI:30089"/>
        <dbReference type="ChEBI" id="CHEBI:30616"/>
        <dbReference type="ChEBI" id="CHEBI:33019"/>
        <dbReference type="ChEBI" id="CHEBI:57287"/>
        <dbReference type="ChEBI" id="CHEBI:57288"/>
        <dbReference type="ChEBI" id="CHEBI:456215"/>
        <dbReference type="EC" id="6.2.1.1"/>
    </reaction>
</comment>
<evidence type="ECO:0000256" key="5">
    <source>
        <dbReference type="ARBA" id="ARBA00022990"/>
    </source>
</evidence>
<keyword evidence="3 6" id="KW-0547">Nucleotide-binding</keyword>
<dbReference type="STRING" id="1395571.TMS3_0108045"/>
<comment type="similarity">
    <text evidence="1 6">Belongs to the ATP-dependent AMP-binding enzyme family.</text>
</comment>
<feature type="binding site" evidence="6">
    <location>
        <position position="536"/>
    </location>
    <ligand>
        <name>Mg(2+)</name>
        <dbReference type="ChEBI" id="CHEBI:18420"/>
    </ligand>
</feature>
<comment type="cofactor">
    <cofactor evidence="6">
        <name>Mg(2+)</name>
        <dbReference type="ChEBI" id="CHEBI:18420"/>
    </cofactor>
</comment>
<dbReference type="CDD" id="cd05966">
    <property type="entry name" value="ACS"/>
    <property type="match status" value="1"/>
</dbReference>
<proteinExistence type="inferred from homology"/>
<dbReference type="GO" id="GO:0005524">
    <property type="term" value="F:ATP binding"/>
    <property type="evidence" value="ECO:0007669"/>
    <property type="project" value="UniProtKB-KW"/>
</dbReference>
<dbReference type="SUPFAM" id="SSF56801">
    <property type="entry name" value="Acetyl-CoA synthetase-like"/>
    <property type="match status" value="1"/>
</dbReference>
<dbReference type="Pfam" id="PF00501">
    <property type="entry name" value="AMP-binding"/>
    <property type="match status" value="1"/>
</dbReference>
<evidence type="ECO:0000313" key="11">
    <source>
        <dbReference type="Proteomes" id="UP000030063"/>
    </source>
</evidence>
<dbReference type="InterPro" id="IPR032387">
    <property type="entry name" value="ACAS_N"/>
</dbReference>
<gene>
    <name evidence="6" type="primary">acsA</name>
    <name evidence="10" type="ORF">TMS3_0108045</name>
</gene>
<keyword evidence="11" id="KW-1185">Reference proteome</keyword>
<dbReference type="FunFam" id="3.40.50.12780:FF:000001">
    <property type="entry name" value="Acetyl-coenzyme A synthetase"/>
    <property type="match status" value="1"/>
</dbReference>
<feature type="binding site" evidence="6">
    <location>
        <position position="512"/>
    </location>
    <ligand>
        <name>ATP</name>
        <dbReference type="ChEBI" id="CHEBI:30616"/>
    </ligand>
</feature>
<evidence type="ECO:0000256" key="4">
    <source>
        <dbReference type="ARBA" id="ARBA00022840"/>
    </source>
</evidence>
<evidence type="ECO:0000256" key="2">
    <source>
        <dbReference type="ARBA" id="ARBA00022598"/>
    </source>
</evidence>
<dbReference type="Gene3D" id="3.40.50.12780">
    <property type="entry name" value="N-terminal domain of ligase-like"/>
    <property type="match status" value="1"/>
</dbReference>
<dbReference type="NCBIfam" id="NF001208">
    <property type="entry name" value="PRK00174.1"/>
    <property type="match status" value="1"/>
</dbReference>
<dbReference type="GO" id="GO:0016208">
    <property type="term" value="F:AMP binding"/>
    <property type="evidence" value="ECO:0007669"/>
    <property type="project" value="InterPro"/>
</dbReference>
<keyword evidence="2 6" id="KW-0436">Ligase</keyword>
<organism evidence="10 11">
    <name type="scientific">Pseudomonas taeanensis MS-3</name>
    <dbReference type="NCBI Taxonomy" id="1395571"/>
    <lineage>
        <taxon>Bacteria</taxon>
        <taxon>Pseudomonadati</taxon>
        <taxon>Pseudomonadota</taxon>
        <taxon>Gammaproteobacteria</taxon>
        <taxon>Pseudomonadales</taxon>
        <taxon>Pseudomonadaceae</taxon>
        <taxon>Pseudomonas</taxon>
    </lineage>
</organism>
<dbReference type="Pfam" id="PF16177">
    <property type="entry name" value="ACAS_N"/>
    <property type="match status" value="1"/>
</dbReference>
<feature type="binding site" evidence="6">
    <location>
        <begin position="408"/>
        <end position="413"/>
    </location>
    <ligand>
        <name>ATP</name>
        <dbReference type="ChEBI" id="CHEBI:30616"/>
    </ligand>
</feature>
<dbReference type="PROSITE" id="PS00455">
    <property type="entry name" value="AMP_BINDING"/>
    <property type="match status" value="1"/>
</dbReference>
<dbReference type="AlphaFoldDB" id="A0A0A1YPM6"/>
<dbReference type="EC" id="6.2.1.1" evidence="6"/>
<dbReference type="GO" id="GO:0019427">
    <property type="term" value="P:acetyl-CoA biosynthetic process from acetate"/>
    <property type="evidence" value="ECO:0007669"/>
    <property type="project" value="UniProtKB-UniRule"/>
</dbReference>
<name>A0A0A1YPM6_9PSED</name>
<keyword evidence="5 6" id="KW-0007">Acetylation</keyword>
<feature type="binding site" evidence="6">
    <location>
        <position position="534"/>
    </location>
    <ligand>
        <name>Mg(2+)</name>
        <dbReference type="ChEBI" id="CHEBI:18420"/>
    </ligand>
</feature>
<evidence type="ECO:0000259" key="8">
    <source>
        <dbReference type="Pfam" id="PF13193"/>
    </source>
</evidence>
<feature type="binding site" evidence="6">
    <location>
        <position position="539"/>
    </location>
    <ligand>
        <name>Mg(2+)</name>
        <dbReference type="ChEBI" id="CHEBI:18420"/>
    </ligand>
</feature>
<feature type="domain" description="AMP-dependent synthetase/ligase" evidence="7">
    <location>
        <begin position="82"/>
        <end position="464"/>
    </location>
</feature>
<dbReference type="OrthoDB" id="9803968at2"/>
<comment type="caution">
    <text evidence="10">The sequence shown here is derived from an EMBL/GenBank/DDBJ whole genome shotgun (WGS) entry which is preliminary data.</text>
</comment>
<accession>A0A0A1YPM6</accession>
<dbReference type="GO" id="GO:0005829">
    <property type="term" value="C:cytosol"/>
    <property type="evidence" value="ECO:0007669"/>
    <property type="project" value="TreeGrafter"/>
</dbReference>
<dbReference type="NCBIfam" id="TIGR02188">
    <property type="entry name" value="Ac_CoA_lig_AcsA"/>
    <property type="match status" value="1"/>
</dbReference>
<feature type="domain" description="Acetyl-coenzyme A synthetase N-terminal" evidence="9">
    <location>
        <begin position="24"/>
        <end position="80"/>
    </location>
</feature>
<dbReference type="HAMAP" id="MF_01123">
    <property type="entry name" value="Ac_CoA_synth"/>
    <property type="match status" value="1"/>
</dbReference>
<dbReference type="PANTHER" id="PTHR24095:SF14">
    <property type="entry name" value="ACETYL-COENZYME A SYNTHETASE 1"/>
    <property type="match status" value="1"/>
</dbReference>
<evidence type="ECO:0000256" key="1">
    <source>
        <dbReference type="ARBA" id="ARBA00006432"/>
    </source>
</evidence>
<evidence type="ECO:0000313" key="10">
    <source>
        <dbReference type="EMBL" id="KFX71850.1"/>
    </source>
</evidence>
<evidence type="ECO:0000259" key="9">
    <source>
        <dbReference type="Pfam" id="PF16177"/>
    </source>
</evidence>
<dbReference type="InterPro" id="IPR045851">
    <property type="entry name" value="AMP-bd_C_sf"/>
</dbReference>
<dbReference type="GO" id="GO:0046872">
    <property type="term" value="F:metal ion binding"/>
    <property type="evidence" value="ECO:0007669"/>
    <property type="project" value="UniProtKB-KW"/>
</dbReference>
<dbReference type="FunFam" id="3.30.300.30:FF:000004">
    <property type="entry name" value="Acetyl-coenzyme A synthetase"/>
    <property type="match status" value="1"/>
</dbReference>
<feature type="domain" description="AMP-binding enzyme C-terminal" evidence="8">
    <location>
        <begin position="528"/>
        <end position="606"/>
    </location>
</feature>
<dbReference type="eggNOG" id="COG0365">
    <property type="taxonomic scope" value="Bacteria"/>
</dbReference>
<dbReference type="EMBL" id="AWSQ01000001">
    <property type="protein sequence ID" value="KFX71850.1"/>
    <property type="molecule type" value="Genomic_DNA"/>
</dbReference>
<keyword evidence="6" id="KW-0460">Magnesium</keyword>
<dbReference type="InterPro" id="IPR042099">
    <property type="entry name" value="ANL_N_sf"/>
</dbReference>
<feature type="modified residue" description="N6-acetyllysine" evidence="6">
    <location>
        <position position="606"/>
    </location>
</feature>
<dbReference type="GO" id="GO:0003987">
    <property type="term" value="F:acetate-CoA ligase activity"/>
    <property type="evidence" value="ECO:0007669"/>
    <property type="project" value="UniProtKB-UniRule"/>
</dbReference>
<feature type="binding site" evidence="6">
    <location>
        <begin position="384"/>
        <end position="386"/>
    </location>
    <ligand>
        <name>ATP</name>
        <dbReference type="ChEBI" id="CHEBI:30616"/>
    </ligand>
</feature>
<dbReference type="InterPro" id="IPR020845">
    <property type="entry name" value="AMP-binding_CS"/>
</dbReference>
<dbReference type="InterPro" id="IPR025110">
    <property type="entry name" value="AMP-bd_C"/>
</dbReference>
<feature type="binding site" evidence="6">
    <location>
        <begin position="190"/>
        <end position="193"/>
    </location>
    <ligand>
        <name>CoA</name>
        <dbReference type="ChEBI" id="CHEBI:57287"/>
    </ligand>
</feature>
<feature type="binding site" evidence="6">
    <location>
        <position position="332"/>
    </location>
    <ligand>
        <name>CoA</name>
        <dbReference type="ChEBI" id="CHEBI:57287"/>
    </ligand>
</feature>
<feature type="binding site" evidence="6">
    <location>
        <position position="308"/>
    </location>
    <ligand>
        <name>CoA</name>
        <dbReference type="ChEBI" id="CHEBI:57287"/>
    </ligand>
</feature>
<feature type="binding site" evidence="6">
    <location>
        <position position="520"/>
    </location>
    <ligand>
        <name>CoA</name>
        <dbReference type="ChEBI" id="CHEBI:57287"/>
    </ligand>
</feature>
<comment type="PTM">
    <text evidence="6">Acetylated. Deacetylation by the SIR2-homolog deacetylase activates the enzyme.</text>
</comment>
<dbReference type="Proteomes" id="UP000030063">
    <property type="component" value="Unassembled WGS sequence"/>
</dbReference>
<sequence length="645" mass="72115">MFEITRHPVSAAVRQRAHLNDDDYQRLYRQSIEQPETFWAEQATTFLDWFKPWRSVHHGDMRKGQASWFRDGQLNVSYNCIDRHLEQRGEQIALIWEGDNPAESANITYRKLHHHVCRLANVLKSRGVQKGDRVCIYMPMVPEAAYAMLACTRIGAVHSVVFGGFSADALRDRILDADCRTVITADEGVRGGKYVPLKASVDKALQSCPNVSTVVVVERTQGKIDWVEGRDLWYHEALQKVDDDCPAEPMDAEDPLFILYTSGSTGKPKGVLHTTGGYLLMAAMTHKYVFDYHDGDIYWCTADVGWVTGHSYIVYGPLANGATSLIYEGVPNYPDASRFWQVIDKHQVNIFYTAPTALRALMREGEDPVKQTSRSSLRLLGSVGEPINPEAWEWYFNVVGDRRCPIVDTWWQTETGAIMITPLPGATDLKPGSATRPFFGVHPVLLDEQGQEIEGAGSGVLAIKASWPSQIRSVYGDHQRMIDTYFSAYPGYYFSGDGARRDEDGYYWITGRVDDVINVSGHRIGTAEVESALVLHDAVAEAAVVGYPHDLKGQGIYAFITPMNGIEPSEALQKELLTLVSKEIGGFARPELIQWAPGLPKTRSGKIMRRILRKIACNELDNLGDTSTLADPSVVDDLIDKRLNR</sequence>
<keyword evidence="4 6" id="KW-0067">ATP-binding</keyword>
<comment type="function">
    <text evidence="6">Catalyzes the conversion of acetate into acetyl-CoA (AcCoA), an essential intermediate at the junction of anabolic and catabolic pathways. AcsA undergoes a two-step reaction. In the first half reaction, AcsA combines acetate with ATP to form acetyl-adenylate (AcAMP) intermediate. In the second half reaction, it can then transfer the acetyl group from AcAMP to the sulfhydryl group of CoA, forming the product AcCoA.</text>
</comment>
<dbReference type="InterPro" id="IPR011904">
    <property type="entry name" value="Ac_CoA_lig"/>
</dbReference>
<evidence type="ECO:0000256" key="3">
    <source>
        <dbReference type="ARBA" id="ARBA00022741"/>
    </source>
</evidence>
<dbReference type="Gene3D" id="3.30.300.30">
    <property type="match status" value="1"/>
</dbReference>